<keyword evidence="2" id="KW-1185">Reference proteome</keyword>
<protein>
    <submittedName>
        <fullName evidence="1">Uncharacterized protein</fullName>
    </submittedName>
</protein>
<reference evidence="1" key="1">
    <citation type="submission" date="2021-08" db="EMBL/GenBank/DDBJ databases">
        <title>The first chromosome-level gecko genome reveals the dynamic sex chromosomes of Neotropical dwarf geckos (Sphaerodactylidae: Sphaerodactylus).</title>
        <authorList>
            <person name="Pinto B.J."/>
            <person name="Keating S.E."/>
            <person name="Gamble T."/>
        </authorList>
    </citation>
    <scope>NUCLEOTIDE SEQUENCE</scope>
    <source>
        <strain evidence="1">TG3544</strain>
    </source>
</reference>
<gene>
    <name evidence="1" type="ORF">K3G42_012397</name>
</gene>
<sequence>MPHEYPALTPEQKKELSDNAHRIVAAGKGILAADESTGSIAKRLSSIGTENTEENRRYYRQLLFTADDRVNPCIGGVILFHETMYQKADDGRQFTKVIKDKGAVVGIKVDKGALCPLVGTNGRRDHYPEGITFLSGGQSEEEASINLNAINKCPLHKPWALTFSYGRALQASALKAWSGKKENTKNAQEEYIKRALEEAEVTYNPEHLGRAGKKEGEGPGPGAGGSRGAAATVAAAATGTPGNKMAEISDLDRQIEQLRRCELIKESEVKALCAKAREILVEESNVQRVDSPVTVCGDIHGQFYDLKELFRVGGDVPETNYLFMGDFVDRGFYSVETFLLLLALKVRYPDRITLIRGNHESRQITQVYGFYDECLRKYGSVTVWRYCTEIFDYLSLSAIIDGKIFCVHGGLSPSIQTLDQIRTIDRKQEVPHDGPMCDLLWSDPEDTTGWGVSPRGAGYLFGSDVVAQFNAANDIDMICRAHQLVMEGYKWHFNETVLTVWSAPNYCYRCGNVAAILELDEHLQKEFIIFEAAPQETRGIPSKKPVADYFL</sequence>
<dbReference type="EMBL" id="CM037628">
    <property type="protein sequence ID" value="KAH7996968.1"/>
    <property type="molecule type" value="Genomic_DNA"/>
</dbReference>
<name>A0ACB8EW40_9SAUR</name>
<evidence type="ECO:0000313" key="2">
    <source>
        <dbReference type="Proteomes" id="UP000827872"/>
    </source>
</evidence>
<dbReference type="Proteomes" id="UP000827872">
    <property type="component" value="Linkage Group LG15"/>
</dbReference>
<comment type="caution">
    <text evidence="1">The sequence shown here is derived from an EMBL/GenBank/DDBJ whole genome shotgun (WGS) entry which is preliminary data.</text>
</comment>
<proteinExistence type="predicted"/>
<organism evidence="1 2">
    <name type="scientific">Sphaerodactylus townsendi</name>
    <dbReference type="NCBI Taxonomy" id="933632"/>
    <lineage>
        <taxon>Eukaryota</taxon>
        <taxon>Metazoa</taxon>
        <taxon>Chordata</taxon>
        <taxon>Craniata</taxon>
        <taxon>Vertebrata</taxon>
        <taxon>Euteleostomi</taxon>
        <taxon>Lepidosauria</taxon>
        <taxon>Squamata</taxon>
        <taxon>Bifurcata</taxon>
        <taxon>Gekkota</taxon>
        <taxon>Sphaerodactylidae</taxon>
        <taxon>Sphaerodactylus</taxon>
    </lineage>
</organism>
<accession>A0ACB8EW40</accession>
<evidence type="ECO:0000313" key="1">
    <source>
        <dbReference type="EMBL" id="KAH7996968.1"/>
    </source>
</evidence>